<name>A0ABR3R2Y6_9PLEO</name>
<feature type="transmembrane region" description="Helical" evidence="10">
    <location>
        <begin position="12"/>
        <end position="35"/>
    </location>
</feature>
<evidence type="ECO:0000256" key="2">
    <source>
        <dbReference type="ARBA" id="ARBA00004685"/>
    </source>
</evidence>
<evidence type="ECO:0000313" key="11">
    <source>
        <dbReference type="EMBL" id="KAL1598757.1"/>
    </source>
</evidence>
<keyword evidence="7 9" id="KW-0408">Iron</keyword>
<keyword evidence="10" id="KW-0812">Transmembrane</keyword>
<comment type="cofactor">
    <cofactor evidence="1">
        <name>heme</name>
        <dbReference type="ChEBI" id="CHEBI:30413"/>
    </cofactor>
</comment>
<evidence type="ECO:0000256" key="10">
    <source>
        <dbReference type="SAM" id="Phobius"/>
    </source>
</evidence>
<evidence type="ECO:0000313" key="12">
    <source>
        <dbReference type="Proteomes" id="UP001521785"/>
    </source>
</evidence>
<evidence type="ECO:0000256" key="6">
    <source>
        <dbReference type="ARBA" id="ARBA00023002"/>
    </source>
</evidence>
<keyword evidence="10" id="KW-1133">Transmembrane helix</keyword>
<dbReference type="Pfam" id="PF00067">
    <property type="entry name" value="p450"/>
    <property type="match status" value="1"/>
</dbReference>
<accession>A0ABR3R2Y6</accession>
<keyword evidence="8 9" id="KW-0503">Monooxygenase</keyword>
<dbReference type="Proteomes" id="UP001521785">
    <property type="component" value="Unassembled WGS sequence"/>
</dbReference>
<proteinExistence type="inferred from homology"/>
<dbReference type="EMBL" id="JAKJXO020000011">
    <property type="protein sequence ID" value="KAL1598757.1"/>
    <property type="molecule type" value="Genomic_DNA"/>
</dbReference>
<dbReference type="PANTHER" id="PTHR46206:SF1">
    <property type="entry name" value="P450, PUTATIVE (EUROFUNG)-RELATED"/>
    <property type="match status" value="1"/>
</dbReference>
<keyword evidence="5 9" id="KW-0479">Metal-binding</keyword>
<dbReference type="Gene3D" id="1.10.630.10">
    <property type="entry name" value="Cytochrome P450"/>
    <property type="match status" value="1"/>
</dbReference>
<keyword evidence="10" id="KW-0472">Membrane</keyword>
<evidence type="ECO:0000256" key="5">
    <source>
        <dbReference type="ARBA" id="ARBA00022723"/>
    </source>
</evidence>
<organism evidence="11 12">
    <name type="scientific">Paraconiothyrium brasiliense</name>
    <dbReference type="NCBI Taxonomy" id="300254"/>
    <lineage>
        <taxon>Eukaryota</taxon>
        <taxon>Fungi</taxon>
        <taxon>Dikarya</taxon>
        <taxon>Ascomycota</taxon>
        <taxon>Pezizomycotina</taxon>
        <taxon>Dothideomycetes</taxon>
        <taxon>Pleosporomycetidae</taxon>
        <taxon>Pleosporales</taxon>
        <taxon>Massarineae</taxon>
        <taxon>Didymosphaeriaceae</taxon>
        <taxon>Paraconiothyrium</taxon>
    </lineage>
</organism>
<dbReference type="InterPro" id="IPR001128">
    <property type="entry name" value="Cyt_P450"/>
</dbReference>
<dbReference type="PRINTS" id="PR00465">
    <property type="entry name" value="EP450IV"/>
</dbReference>
<dbReference type="InterPro" id="IPR036396">
    <property type="entry name" value="Cyt_P450_sf"/>
</dbReference>
<keyword evidence="4 9" id="KW-0349">Heme</keyword>
<reference evidence="11 12" key="1">
    <citation type="submission" date="2024-02" db="EMBL/GenBank/DDBJ databases">
        <title>De novo assembly and annotation of 12 fungi associated with fruit tree decline syndrome in Ontario, Canada.</title>
        <authorList>
            <person name="Sulman M."/>
            <person name="Ellouze W."/>
            <person name="Ilyukhin E."/>
        </authorList>
    </citation>
    <scope>NUCLEOTIDE SEQUENCE [LARGE SCALE GENOMIC DNA]</scope>
    <source>
        <strain evidence="11 12">M42-189</strain>
    </source>
</reference>
<dbReference type="InterPro" id="IPR017972">
    <property type="entry name" value="Cyt_P450_CS"/>
</dbReference>
<evidence type="ECO:0000256" key="1">
    <source>
        <dbReference type="ARBA" id="ARBA00001971"/>
    </source>
</evidence>
<keyword evidence="6 9" id="KW-0560">Oxidoreductase</keyword>
<comment type="pathway">
    <text evidence="2">Mycotoxin biosynthesis.</text>
</comment>
<evidence type="ECO:0000256" key="9">
    <source>
        <dbReference type="RuleBase" id="RU000461"/>
    </source>
</evidence>
<comment type="similarity">
    <text evidence="3 9">Belongs to the cytochrome P450 family.</text>
</comment>
<gene>
    <name evidence="11" type="ORF">SLS60_007898</name>
</gene>
<dbReference type="CDD" id="cd11041">
    <property type="entry name" value="CYP503A1-like"/>
    <property type="match status" value="1"/>
</dbReference>
<keyword evidence="12" id="KW-1185">Reference proteome</keyword>
<comment type="caution">
    <text evidence="11">The sequence shown here is derived from an EMBL/GenBank/DDBJ whole genome shotgun (WGS) entry which is preliminary data.</text>
</comment>
<evidence type="ECO:0008006" key="13">
    <source>
        <dbReference type="Google" id="ProtNLM"/>
    </source>
</evidence>
<sequence length="492" mass="56255">MEHKPGTFVVEHLTLSNILATTFTYFAITIALNFLRAPKYPESLPWVGHGKSWSAVFKNTIDGFSKSRDWLQDGYRKYHKQGRAFVMPSMLGVPTEVSIPPSQMQWMLDQPDHVLSTAAAHYDVLNGDYAFVSPAILKDAYHEHVIHKNLARNLNAIIPDLVDEVNIDVEEVCGANTEQFRKVDLMDEFLLNIIPKITNRMLVGESTRKHTLPIIKKRLEDVRRKEAGDPAYADWKAPNDFITWTIRTAMSEGRNDELKPDRIAMRVCPLNFASIHTTAITAHSALIDVLSAKPSVAEALREEATRIYNEDGKQWTKNGLSRMYKLDSAIRESQRHSTMAMSLISKKVVAKEGITSPEGIHYPYGCLLSYAWLPVAHDEEVYAKEDAYDAFRFSRDREQFDSLKENEKASVDMLKLRQSGMVTTGHAHQAFGHGRHACPGRFFVAHELKIMFAHLFMHYEIRPIRERPLQKWVGRTSMPPKVDIELRRRKVE</sequence>
<evidence type="ECO:0000256" key="7">
    <source>
        <dbReference type="ARBA" id="ARBA00023004"/>
    </source>
</evidence>
<evidence type="ECO:0000256" key="4">
    <source>
        <dbReference type="ARBA" id="ARBA00022617"/>
    </source>
</evidence>
<evidence type="ECO:0000256" key="8">
    <source>
        <dbReference type="ARBA" id="ARBA00023033"/>
    </source>
</evidence>
<dbReference type="InterPro" id="IPR002403">
    <property type="entry name" value="Cyt_P450_E_grp-IV"/>
</dbReference>
<dbReference type="PANTHER" id="PTHR46206">
    <property type="entry name" value="CYTOCHROME P450"/>
    <property type="match status" value="1"/>
</dbReference>
<dbReference type="PROSITE" id="PS00086">
    <property type="entry name" value="CYTOCHROME_P450"/>
    <property type="match status" value="1"/>
</dbReference>
<dbReference type="SUPFAM" id="SSF48264">
    <property type="entry name" value="Cytochrome P450"/>
    <property type="match status" value="1"/>
</dbReference>
<protein>
    <recommendedName>
        <fullName evidence="13">Cytochrome P450</fullName>
    </recommendedName>
</protein>
<evidence type="ECO:0000256" key="3">
    <source>
        <dbReference type="ARBA" id="ARBA00010617"/>
    </source>
</evidence>